<keyword evidence="5" id="KW-0443">Lipid metabolism</keyword>
<feature type="signal peptide" evidence="9">
    <location>
        <begin position="1"/>
        <end position="20"/>
    </location>
</feature>
<evidence type="ECO:0000256" key="4">
    <source>
        <dbReference type="ARBA" id="ARBA00022963"/>
    </source>
</evidence>
<dbReference type="EMBL" id="JAWQEG010004635">
    <property type="protein sequence ID" value="KAK3860767.1"/>
    <property type="molecule type" value="Genomic_DNA"/>
</dbReference>
<evidence type="ECO:0000256" key="8">
    <source>
        <dbReference type="PIRSR" id="PIRSR000862-1"/>
    </source>
</evidence>
<dbReference type="Pfam" id="PF04083">
    <property type="entry name" value="Abhydro_lipase"/>
    <property type="match status" value="1"/>
</dbReference>
<dbReference type="PIRSF" id="PIRSF000862">
    <property type="entry name" value="Steryl_ester_lip"/>
    <property type="match status" value="1"/>
</dbReference>
<dbReference type="AlphaFoldDB" id="A0AAE1JZ76"/>
<dbReference type="FunFam" id="3.40.50.1820:FF:000021">
    <property type="entry name" value="Lipase"/>
    <property type="match status" value="1"/>
</dbReference>
<keyword evidence="12" id="KW-1185">Reference proteome</keyword>
<protein>
    <recommendedName>
        <fullName evidence="7">Lipase</fullName>
    </recommendedName>
</protein>
<evidence type="ECO:0000256" key="2">
    <source>
        <dbReference type="ARBA" id="ARBA00022729"/>
    </source>
</evidence>
<evidence type="ECO:0000256" key="9">
    <source>
        <dbReference type="SAM" id="SignalP"/>
    </source>
</evidence>
<keyword evidence="2 9" id="KW-0732">Signal</keyword>
<organism evidence="11 12">
    <name type="scientific">Petrolisthes cinctipes</name>
    <name type="common">Flat porcelain crab</name>
    <dbReference type="NCBI Taxonomy" id="88211"/>
    <lineage>
        <taxon>Eukaryota</taxon>
        <taxon>Metazoa</taxon>
        <taxon>Ecdysozoa</taxon>
        <taxon>Arthropoda</taxon>
        <taxon>Crustacea</taxon>
        <taxon>Multicrustacea</taxon>
        <taxon>Malacostraca</taxon>
        <taxon>Eumalacostraca</taxon>
        <taxon>Eucarida</taxon>
        <taxon>Decapoda</taxon>
        <taxon>Pleocyemata</taxon>
        <taxon>Anomura</taxon>
        <taxon>Galatheoidea</taxon>
        <taxon>Porcellanidae</taxon>
        <taxon>Petrolisthes</taxon>
    </lineage>
</organism>
<dbReference type="InterPro" id="IPR029058">
    <property type="entry name" value="AB_hydrolase_fold"/>
</dbReference>
<dbReference type="PANTHER" id="PTHR11005">
    <property type="entry name" value="LYSOSOMAL ACID LIPASE-RELATED"/>
    <property type="match status" value="1"/>
</dbReference>
<keyword evidence="4 7" id="KW-0442">Lipid degradation</keyword>
<keyword evidence="6" id="KW-0325">Glycoprotein</keyword>
<name>A0AAE1JZ76_PETCI</name>
<dbReference type="GO" id="GO:0016042">
    <property type="term" value="P:lipid catabolic process"/>
    <property type="evidence" value="ECO:0007669"/>
    <property type="project" value="UniProtKB-KW"/>
</dbReference>
<accession>A0AAE1JZ76</accession>
<evidence type="ECO:0000259" key="10">
    <source>
        <dbReference type="Pfam" id="PF04083"/>
    </source>
</evidence>
<evidence type="ECO:0000256" key="6">
    <source>
        <dbReference type="ARBA" id="ARBA00023180"/>
    </source>
</evidence>
<feature type="active site" description="Charge relay system" evidence="8">
    <location>
        <position position="376"/>
    </location>
</feature>
<dbReference type="SUPFAM" id="SSF53474">
    <property type="entry name" value="alpha/beta-Hydrolases"/>
    <property type="match status" value="1"/>
</dbReference>
<dbReference type="InterPro" id="IPR025483">
    <property type="entry name" value="Lipase_euk"/>
</dbReference>
<dbReference type="Gene3D" id="3.40.50.1820">
    <property type="entry name" value="alpha/beta hydrolase"/>
    <property type="match status" value="1"/>
</dbReference>
<feature type="active site" description="Charge relay system" evidence="8">
    <location>
        <position position="345"/>
    </location>
</feature>
<dbReference type="InterPro" id="IPR006693">
    <property type="entry name" value="AB_hydrolase_lipase"/>
</dbReference>
<evidence type="ECO:0000313" key="11">
    <source>
        <dbReference type="EMBL" id="KAK3860767.1"/>
    </source>
</evidence>
<feature type="active site" description="Nucleophile" evidence="8">
    <location>
        <position position="171"/>
    </location>
</feature>
<evidence type="ECO:0000256" key="7">
    <source>
        <dbReference type="PIRNR" id="PIRNR000862"/>
    </source>
</evidence>
<comment type="caution">
    <text evidence="11">The sequence shown here is derived from an EMBL/GenBank/DDBJ whole genome shotgun (WGS) entry which is preliminary data.</text>
</comment>
<proteinExistence type="inferred from homology"/>
<reference evidence="11" key="1">
    <citation type="submission" date="2023-10" db="EMBL/GenBank/DDBJ databases">
        <title>Genome assemblies of two species of porcelain crab, Petrolisthes cinctipes and Petrolisthes manimaculis (Anomura: Porcellanidae).</title>
        <authorList>
            <person name="Angst P."/>
        </authorList>
    </citation>
    <scope>NUCLEOTIDE SEQUENCE</scope>
    <source>
        <strain evidence="11">PB745_01</strain>
        <tissue evidence="11">Gill</tissue>
    </source>
</reference>
<feature type="domain" description="Partial AB-hydrolase lipase" evidence="10">
    <location>
        <begin position="30"/>
        <end position="94"/>
    </location>
</feature>
<keyword evidence="3 7" id="KW-0378">Hydrolase</keyword>
<feature type="chain" id="PRO_5042052694" description="Lipase" evidence="9">
    <location>
        <begin position="21"/>
        <end position="400"/>
    </location>
</feature>
<evidence type="ECO:0000313" key="12">
    <source>
        <dbReference type="Proteomes" id="UP001286313"/>
    </source>
</evidence>
<comment type="similarity">
    <text evidence="1 7">Belongs to the AB hydrolase superfamily. Lipase family.</text>
</comment>
<dbReference type="GO" id="GO:0016788">
    <property type="term" value="F:hydrolase activity, acting on ester bonds"/>
    <property type="evidence" value="ECO:0007669"/>
    <property type="project" value="InterPro"/>
</dbReference>
<dbReference type="Proteomes" id="UP001286313">
    <property type="component" value="Unassembled WGS sequence"/>
</dbReference>
<evidence type="ECO:0000256" key="3">
    <source>
        <dbReference type="ARBA" id="ARBA00022801"/>
    </source>
</evidence>
<evidence type="ECO:0000256" key="5">
    <source>
        <dbReference type="ARBA" id="ARBA00023098"/>
    </source>
</evidence>
<sequence>MSLCIYYFVVLVMVVVWVQGNDNPDIYLDVPELIKKYGYPVESHQVVTEDGFILTLHRIPHGRHGDIGGENRVQGRHPVFLQHGLLSSSACWLMAEPDKALAYIAADAGYDVWMGNARGNHYSRNHTSLQPSSKEFWDFSYDEMGYYDLPAVIDYVLATTEHSKLAYVGHSMGTTMFFAFLSSRPEYANKIRVMFGLAPVARVDHTRSTVLRDIAYRYRTLEDLFEVLHGYEFLPHNELVIKWTEELCTPEHTKELICLSAIFRLTGFDYPQFNLTWLPTILSHTPEGTSIRTMAHYAQGINTGKFCRFDFGWLHNLCRYGQITPPEYSLSDVKVPIVLFWSKNDYLADTQDVSWLASQLPHVVINYEVPYPKFNHIDFVWGIDALKYVYKPLLKYLAFF</sequence>
<evidence type="ECO:0000256" key="1">
    <source>
        <dbReference type="ARBA" id="ARBA00010701"/>
    </source>
</evidence>
<gene>
    <name evidence="11" type="ORF">Pcinc_033200</name>
</gene>